<dbReference type="PROSITE" id="PS50949">
    <property type="entry name" value="HTH_GNTR"/>
    <property type="match status" value="1"/>
</dbReference>
<dbReference type="GO" id="GO:0003677">
    <property type="term" value="F:DNA binding"/>
    <property type="evidence" value="ECO:0007669"/>
    <property type="project" value="UniProtKB-KW"/>
</dbReference>
<dbReference type="Gene3D" id="1.10.10.10">
    <property type="entry name" value="Winged helix-like DNA-binding domain superfamily/Winged helix DNA-binding domain"/>
    <property type="match status" value="1"/>
</dbReference>
<dbReference type="Gene3D" id="1.20.120.530">
    <property type="entry name" value="GntR ligand-binding domain-like"/>
    <property type="match status" value="1"/>
</dbReference>
<accession>A0A923LK60</accession>
<dbReference type="InterPro" id="IPR011711">
    <property type="entry name" value="GntR_C"/>
</dbReference>
<dbReference type="PANTHER" id="PTHR43537">
    <property type="entry name" value="TRANSCRIPTIONAL REGULATOR, GNTR FAMILY"/>
    <property type="match status" value="1"/>
</dbReference>
<evidence type="ECO:0000256" key="2">
    <source>
        <dbReference type="ARBA" id="ARBA00023125"/>
    </source>
</evidence>
<keyword evidence="1" id="KW-0805">Transcription regulation</keyword>
<evidence type="ECO:0000256" key="1">
    <source>
        <dbReference type="ARBA" id="ARBA00023015"/>
    </source>
</evidence>
<dbReference type="InterPro" id="IPR008920">
    <property type="entry name" value="TF_FadR/GntR_C"/>
</dbReference>
<evidence type="ECO:0000313" key="5">
    <source>
        <dbReference type="EMBL" id="MBC5690206.1"/>
    </source>
</evidence>
<dbReference type="Pfam" id="PF00392">
    <property type="entry name" value="GntR"/>
    <property type="match status" value="1"/>
</dbReference>
<dbReference type="InterPro" id="IPR036388">
    <property type="entry name" value="WH-like_DNA-bd_sf"/>
</dbReference>
<keyword evidence="2" id="KW-0238">DNA-binding</keyword>
<dbReference type="InterPro" id="IPR036390">
    <property type="entry name" value="WH_DNA-bd_sf"/>
</dbReference>
<reference evidence="5" key="1">
    <citation type="submission" date="2020-08" db="EMBL/GenBank/DDBJ databases">
        <title>Genome public.</title>
        <authorList>
            <person name="Liu C."/>
            <person name="Sun Q."/>
        </authorList>
    </citation>
    <scope>NUCLEOTIDE SEQUENCE</scope>
    <source>
        <strain evidence="5">NSJ-55</strain>
    </source>
</reference>
<dbReference type="AlphaFoldDB" id="A0A923LK60"/>
<comment type="caution">
    <text evidence="5">The sequence shown here is derived from an EMBL/GenBank/DDBJ whole genome shotgun (WGS) entry which is preliminary data.</text>
</comment>
<dbReference type="SMART" id="SM00345">
    <property type="entry name" value="HTH_GNTR"/>
    <property type="match status" value="1"/>
</dbReference>
<dbReference type="Proteomes" id="UP000652477">
    <property type="component" value="Unassembled WGS sequence"/>
</dbReference>
<sequence length="227" mass="26537">MPLPNQEIPFERTSAKQKVYETVKDWIIEGQFKPGEKVSDVEIAEYFNISRTPVREALQLLEAQKLVKSYPGKATLVTEIETEDIEKWYLPMAILQQLAIKLAVEKITPAHIRRLKTLSDVFTECVKEQDKPMPILKADKEFHCCILEAAGNEYIMDFCDVLWIHIQRLEYGFFRDTPLEDSIREHEKIIQALEMKDEYSASVLVKEHWDRTALLIRELNKKEKEGQ</sequence>
<feature type="domain" description="HTH gntR-type" evidence="4">
    <location>
        <begin position="13"/>
        <end position="80"/>
    </location>
</feature>
<evidence type="ECO:0000313" key="6">
    <source>
        <dbReference type="Proteomes" id="UP000652477"/>
    </source>
</evidence>
<dbReference type="RefSeq" id="WP_186876867.1">
    <property type="nucleotide sequence ID" value="NZ_JACOPF010000004.1"/>
</dbReference>
<gene>
    <name evidence="5" type="ORF">H8S37_14910</name>
</gene>
<dbReference type="InterPro" id="IPR000524">
    <property type="entry name" value="Tscrpt_reg_HTH_GntR"/>
</dbReference>
<dbReference type="PANTHER" id="PTHR43537:SF24">
    <property type="entry name" value="GLUCONATE OPERON TRANSCRIPTIONAL REPRESSOR"/>
    <property type="match status" value="1"/>
</dbReference>
<evidence type="ECO:0000256" key="3">
    <source>
        <dbReference type="ARBA" id="ARBA00023163"/>
    </source>
</evidence>
<proteinExistence type="predicted"/>
<dbReference type="GO" id="GO:0003700">
    <property type="term" value="F:DNA-binding transcription factor activity"/>
    <property type="evidence" value="ECO:0007669"/>
    <property type="project" value="InterPro"/>
</dbReference>
<evidence type="ECO:0000259" key="4">
    <source>
        <dbReference type="PROSITE" id="PS50949"/>
    </source>
</evidence>
<organism evidence="5 6">
    <name type="scientific">Mediterraneibacter hominis</name>
    <dbReference type="NCBI Taxonomy" id="2763054"/>
    <lineage>
        <taxon>Bacteria</taxon>
        <taxon>Bacillati</taxon>
        <taxon>Bacillota</taxon>
        <taxon>Clostridia</taxon>
        <taxon>Lachnospirales</taxon>
        <taxon>Lachnospiraceae</taxon>
        <taxon>Mediterraneibacter</taxon>
    </lineage>
</organism>
<dbReference type="Pfam" id="PF07729">
    <property type="entry name" value="FCD"/>
    <property type="match status" value="1"/>
</dbReference>
<dbReference type="SMART" id="SM00895">
    <property type="entry name" value="FCD"/>
    <property type="match status" value="1"/>
</dbReference>
<dbReference type="SUPFAM" id="SSF46785">
    <property type="entry name" value="Winged helix' DNA-binding domain"/>
    <property type="match status" value="1"/>
</dbReference>
<keyword evidence="3" id="KW-0804">Transcription</keyword>
<protein>
    <submittedName>
        <fullName evidence="5">GntR family transcriptional regulator</fullName>
    </submittedName>
</protein>
<name>A0A923LK60_9FIRM</name>
<dbReference type="CDD" id="cd07377">
    <property type="entry name" value="WHTH_GntR"/>
    <property type="match status" value="1"/>
</dbReference>
<dbReference type="SUPFAM" id="SSF48008">
    <property type="entry name" value="GntR ligand-binding domain-like"/>
    <property type="match status" value="1"/>
</dbReference>
<dbReference type="EMBL" id="JACOPF010000004">
    <property type="protein sequence ID" value="MBC5690206.1"/>
    <property type="molecule type" value="Genomic_DNA"/>
</dbReference>
<keyword evidence="6" id="KW-1185">Reference proteome</keyword>